<dbReference type="Proteomes" id="UP000619479">
    <property type="component" value="Unassembled WGS sequence"/>
</dbReference>
<evidence type="ECO:0000313" key="2">
    <source>
        <dbReference type="Proteomes" id="UP000619479"/>
    </source>
</evidence>
<gene>
    <name evidence="1" type="ORF">Acy02nite_47440</name>
</gene>
<evidence type="ECO:0000313" key="1">
    <source>
        <dbReference type="EMBL" id="GID66863.1"/>
    </source>
</evidence>
<keyword evidence="2" id="KW-1185">Reference proteome</keyword>
<dbReference type="EMBL" id="BOMH01000036">
    <property type="protein sequence ID" value="GID66863.1"/>
    <property type="molecule type" value="Genomic_DNA"/>
</dbReference>
<dbReference type="InterPro" id="IPR036390">
    <property type="entry name" value="WH_DNA-bd_sf"/>
</dbReference>
<reference evidence="1" key="1">
    <citation type="submission" date="2021-01" db="EMBL/GenBank/DDBJ databases">
        <title>Whole genome shotgun sequence of Actinoplanes cyaneus NBRC 14990.</title>
        <authorList>
            <person name="Komaki H."/>
            <person name="Tamura T."/>
        </authorList>
    </citation>
    <scope>NUCLEOTIDE SEQUENCE</scope>
    <source>
        <strain evidence="1">NBRC 14990</strain>
    </source>
</reference>
<comment type="caution">
    <text evidence="1">The sequence shown here is derived from an EMBL/GenBank/DDBJ whole genome shotgun (WGS) entry which is preliminary data.</text>
</comment>
<dbReference type="SUPFAM" id="SSF46785">
    <property type="entry name" value="Winged helix' DNA-binding domain"/>
    <property type="match status" value="1"/>
</dbReference>
<protein>
    <submittedName>
        <fullName evidence="1">Uncharacterized protein</fullName>
    </submittedName>
</protein>
<proteinExistence type="predicted"/>
<organism evidence="1 2">
    <name type="scientific">Actinoplanes cyaneus</name>
    <dbReference type="NCBI Taxonomy" id="52696"/>
    <lineage>
        <taxon>Bacteria</taxon>
        <taxon>Bacillati</taxon>
        <taxon>Actinomycetota</taxon>
        <taxon>Actinomycetes</taxon>
        <taxon>Micromonosporales</taxon>
        <taxon>Micromonosporaceae</taxon>
        <taxon>Actinoplanes</taxon>
    </lineage>
</organism>
<sequence>MLAGALASGALTRDPAEVDAILVIVAAVKELDGFHVRALGLLATRYESPTAPIPHPKAWSISELGRQLKAHRSVVPGIVAQLRSGGLIEDSFGARYDGVNDAAVAITPFGSACIDYLNAVATGEDPARPFQPPIWRRRITTS</sequence>
<dbReference type="AlphaFoldDB" id="A0A919M729"/>
<accession>A0A919M729</accession>
<name>A0A919M729_9ACTN</name>